<dbReference type="AlphaFoldDB" id="D1PCR0"/>
<dbReference type="STRING" id="537011.PREVCOP_04995"/>
<gene>
    <name evidence="1" type="ORF">PREVCOP_04995</name>
</gene>
<evidence type="ECO:0000313" key="1">
    <source>
        <dbReference type="EMBL" id="EFB35329.1"/>
    </source>
</evidence>
<protein>
    <submittedName>
        <fullName evidence="1">Uncharacterized protein</fullName>
    </submittedName>
</protein>
<comment type="caution">
    <text evidence="1">The sequence shown here is derived from an EMBL/GenBank/DDBJ whole genome shotgun (WGS) entry which is preliminary data.</text>
</comment>
<name>D1PCR0_9BACT</name>
<evidence type="ECO:0000313" key="2">
    <source>
        <dbReference type="Proteomes" id="UP000004477"/>
    </source>
</evidence>
<dbReference type="PaxDb" id="537011-PREVCOP_04995"/>
<sequence length="93" mass="9685">MVNAIKKLCKVCLVTTMVLTPSSVLAQNVVKGTVLDANNEPVIGASVIEKGNPKNGTVTDLDGNFTLNLKAGKTAVISYIGMVAQEVKVGEIV</sequence>
<proteinExistence type="predicted"/>
<dbReference type="SUPFAM" id="SSF49464">
    <property type="entry name" value="Carboxypeptidase regulatory domain-like"/>
    <property type="match status" value="1"/>
</dbReference>
<accession>D1PCR0</accession>
<reference evidence="1" key="1">
    <citation type="submission" date="2009-11" db="EMBL/GenBank/DDBJ databases">
        <authorList>
            <person name="Weinstock G."/>
            <person name="Sodergren E."/>
            <person name="Clifton S."/>
            <person name="Fulton L."/>
            <person name="Fulton B."/>
            <person name="Courtney L."/>
            <person name="Fronick C."/>
            <person name="Harrison M."/>
            <person name="Strong C."/>
            <person name="Farmer C."/>
            <person name="Delahaunty K."/>
            <person name="Markovic C."/>
            <person name="Hall O."/>
            <person name="Minx P."/>
            <person name="Tomlinson C."/>
            <person name="Mitreva M."/>
            <person name="Nelson J."/>
            <person name="Hou S."/>
            <person name="Wollam A."/>
            <person name="Pepin K.H."/>
            <person name="Johnson M."/>
            <person name="Bhonagiri V."/>
            <person name="Nash W.E."/>
            <person name="Warren W."/>
            <person name="Chinwalla A."/>
            <person name="Mardis E.R."/>
            <person name="Wilson R.K."/>
        </authorList>
    </citation>
    <scope>NUCLEOTIDE SEQUENCE [LARGE SCALE GENOMIC DNA]</scope>
    <source>
        <strain evidence="1">DSM 18205</strain>
    </source>
</reference>
<dbReference type="Proteomes" id="UP000004477">
    <property type="component" value="Unassembled WGS sequence"/>
</dbReference>
<dbReference type="EMBL" id="ACBX02000015">
    <property type="protein sequence ID" value="EFB35329.1"/>
    <property type="molecule type" value="Genomic_DNA"/>
</dbReference>
<dbReference type="OrthoDB" id="1096764at2"/>
<organism evidence="1 2">
    <name type="scientific">Segatella copri DSM 18205</name>
    <dbReference type="NCBI Taxonomy" id="537011"/>
    <lineage>
        <taxon>Bacteria</taxon>
        <taxon>Pseudomonadati</taxon>
        <taxon>Bacteroidota</taxon>
        <taxon>Bacteroidia</taxon>
        <taxon>Bacteroidales</taxon>
        <taxon>Prevotellaceae</taxon>
        <taxon>Segatella</taxon>
    </lineage>
</organism>
<dbReference type="Gene3D" id="2.60.40.1120">
    <property type="entry name" value="Carboxypeptidase-like, regulatory domain"/>
    <property type="match status" value="1"/>
</dbReference>
<dbReference type="InterPro" id="IPR008969">
    <property type="entry name" value="CarboxyPept-like_regulatory"/>
</dbReference>
<dbReference type="HOGENOM" id="CLU_171069_1_0_10"/>
<keyword evidence="2" id="KW-1185">Reference proteome</keyword>
<dbReference type="FunFam" id="2.60.40.1120:FF:000003">
    <property type="entry name" value="Outer membrane protein Omp121"/>
    <property type="match status" value="1"/>
</dbReference>
<dbReference type="Pfam" id="PF13715">
    <property type="entry name" value="CarbopepD_reg_2"/>
    <property type="match status" value="1"/>
</dbReference>